<evidence type="ECO:0000313" key="2">
    <source>
        <dbReference type="EMBL" id="RUQ89769.1"/>
    </source>
</evidence>
<keyword evidence="1" id="KW-1133">Transmembrane helix</keyword>
<name>A0A3S0XU30_9GAMM</name>
<keyword evidence="1" id="KW-0812">Transmembrane</keyword>
<dbReference type="EMBL" id="RZGR01000006">
    <property type="protein sequence ID" value="RUQ89769.1"/>
    <property type="molecule type" value="Genomic_DNA"/>
</dbReference>
<accession>A0A3S0XU30</accession>
<dbReference type="Proteomes" id="UP000288012">
    <property type="component" value="Unassembled WGS sequence"/>
</dbReference>
<evidence type="ECO:0000313" key="3">
    <source>
        <dbReference type="Proteomes" id="UP000288012"/>
    </source>
</evidence>
<gene>
    <name evidence="2" type="ORF">EKM59_03150</name>
</gene>
<evidence type="ECO:0000256" key="1">
    <source>
        <dbReference type="SAM" id="Phobius"/>
    </source>
</evidence>
<comment type="caution">
    <text evidence="2">The sequence shown here is derived from an EMBL/GenBank/DDBJ whole genome shotgun (WGS) entry which is preliminary data.</text>
</comment>
<keyword evidence="3" id="KW-1185">Reference proteome</keyword>
<keyword evidence="1" id="KW-0472">Membrane</keyword>
<reference evidence="2 3" key="1">
    <citation type="submission" date="2018-12" db="EMBL/GenBank/DDBJ databases">
        <title>Legionella sp,whole genome shotgun sequence.</title>
        <authorList>
            <person name="Wu H."/>
        </authorList>
    </citation>
    <scope>NUCLEOTIDE SEQUENCE [LARGE SCALE GENOMIC DNA]</scope>
    <source>
        <strain evidence="3">km714</strain>
    </source>
</reference>
<protein>
    <submittedName>
        <fullName evidence="2">Uncharacterized protein</fullName>
    </submittedName>
</protein>
<dbReference type="RefSeq" id="WP_127111116.1">
    <property type="nucleotide sequence ID" value="NZ_RZGR01000006.1"/>
</dbReference>
<proteinExistence type="predicted"/>
<organism evidence="2 3">
    <name type="scientific">Legionella septentrionalis</name>
    <dbReference type="NCBI Taxonomy" id="2498109"/>
    <lineage>
        <taxon>Bacteria</taxon>
        <taxon>Pseudomonadati</taxon>
        <taxon>Pseudomonadota</taxon>
        <taxon>Gammaproteobacteria</taxon>
        <taxon>Legionellales</taxon>
        <taxon>Legionellaceae</taxon>
        <taxon>Legionella</taxon>
    </lineage>
</organism>
<feature type="transmembrane region" description="Helical" evidence="1">
    <location>
        <begin position="45"/>
        <end position="65"/>
    </location>
</feature>
<sequence length="411" mass="48743">MRQYYENWFIRFLRWPKEKLFGLDYHYWAYGDSYAVEKREPIDNFFYKIPLFFLYLLFNPIAFIVEKINHLLFPFQVLNPEQQALVEENERIGSESNDELMRLLDPKHRALVEQSEHIVNEAGKDNYKLAKFHEAEEKLFFEVIKLQSKFTCEKDWKKPELLAEFNSLFTKSAFNFLYFIHTVKDADKKNGMMRVANSLLFSHTREQQNLAHKGAFSAFIELYHFARSKAFFSSLRTQTSFTPFDSAMPACQIPEGSHPNDHWTLEKHPEFLQEGTLQNSWRLMFNTCVELFEKEIKPHGEIIGTITDPLTAREFENRFFRWFGKDEPVSSNREFPFIPYPSNCERYPNYNNPSYIQGNLYRAPNKEFRAKVKEFYSNPTSLFSSGQTFFAVAKERDERAEPEASYRSGLK</sequence>
<dbReference type="AlphaFoldDB" id="A0A3S0XU30"/>